<organism evidence="3 4">
    <name type="scientific">Paraglaciecola hydrolytica</name>
    <dbReference type="NCBI Taxonomy" id="1799789"/>
    <lineage>
        <taxon>Bacteria</taxon>
        <taxon>Pseudomonadati</taxon>
        <taxon>Pseudomonadota</taxon>
        <taxon>Gammaproteobacteria</taxon>
        <taxon>Alteromonadales</taxon>
        <taxon>Alteromonadaceae</taxon>
        <taxon>Paraglaciecola</taxon>
    </lineage>
</organism>
<dbReference type="PIRSF" id="PIRSF003180">
    <property type="entry name" value="DiGMPpdiest_YuxH"/>
    <property type="match status" value="1"/>
</dbReference>
<evidence type="ECO:0000313" key="4">
    <source>
        <dbReference type="Proteomes" id="UP000070299"/>
    </source>
</evidence>
<proteinExistence type="predicted"/>
<dbReference type="PROSITE" id="PS51833">
    <property type="entry name" value="HDOD"/>
    <property type="match status" value="1"/>
</dbReference>
<gene>
    <name evidence="3" type="ORF">AX660_08085</name>
</gene>
<keyword evidence="4" id="KW-1185">Reference proteome</keyword>
<dbReference type="Proteomes" id="UP000070299">
    <property type="component" value="Unassembled WGS sequence"/>
</dbReference>
<accession>A0A136A410</accession>
<dbReference type="OrthoDB" id="9804751at2"/>
<dbReference type="SUPFAM" id="SSF141868">
    <property type="entry name" value="EAL domain-like"/>
    <property type="match status" value="1"/>
</dbReference>
<sequence length="405" mass="46397">MSFYAARQPILNKDKTLFAYELLFRQSLDNVFPNINDNEATAKLIEGLQFNLGLETLTDGTLAFINFTHDSLLDGYPLMLPKEQIVVEILETAKPGKKLLQACIELKEKGYIIALDDYEHQPLWRLFFPYIDIIKIDYQISSHEQIQQIIEEAKAFPHIKLLAEKIETYAEFEQALEIGCEYFQGYFFSKPEVIKSIAFKPSQISVVNLMGEVYKAEPSIAKITATFEGDVELSFKMLRYAQSPAFKRAKKIETIKQAIVMFGLTELKRFISLLFTAQFSQGKPQELTIMALTRARFCENMMAMNTSASEPSSAFLIGLLSLLDAMVDANIVELLDKLPISDEMKNVLISKQGESAHYLELCEFFELAQWQEADELCERHAYPVERSLEHFQQAVLWASERIKML</sequence>
<comment type="caution">
    <text evidence="3">The sequence shown here is derived from an EMBL/GenBank/DDBJ whole genome shotgun (WGS) entry which is preliminary data.</text>
</comment>
<dbReference type="InterPro" id="IPR035919">
    <property type="entry name" value="EAL_sf"/>
</dbReference>
<feature type="domain" description="EAL" evidence="1">
    <location>
        <begin position="1"/>
        <end position="205"/>
    </location>
</feature>
<dbReference type="Pfam" id="PF00563">
    <property type="entry name" value="EAL"/>
    <property type="match status" value="1"/>
</dbReference>
<dbReference type="PANTHER" id="PTHR33525:SF4">
    <property type="entry name" value="CYCLIC DI-GMP PHOSPHODIESTERASE CDGJ"/>
    <property type="match status" value="1"/>
</dbReference>
<dbReference type="Gene3D" id="3.20.20.450">
    <property type="entry name" value="EAL domain"/>
    <property type="match status" value="1"/>
</dbReference>
<dbReference type="PANTHER" id="PTHR33525">
    <property type="match status" value="1"/>
</dbReference>
<name>A0A136A410_9ALTE</name>
<reference evidence="4" key="1">
    <citation type="submission" date="2016-02" db="EMBL/GenBank/DDBJ databases">
        <authorList>
            <person name="Schultz-Johansen M."/>
            <person name="Glaring M.A."/>
            <person name="Bech P.K."/>
            <person name="Stougaard P."/>
        </authorList>
    </citation>
    <scope>NUCLEOTIDE SEQUENCE [LARGE SCALE GENOMIC DNA]</scope>
    <source>
        <strain evidence="4">S66</strain>
    </source>
</reference>
<dbReference type="AlphaFoldDB" id="A0A136A410"/>
<dbReference type="InterPro" id="IPR014408">
    <property type="entry name" value="dGMP_Pdiesterase_EAL/HD-GYP"/>
</dbReference>
<dbReference type="InterPro" id="IPR013976">
    <property type="entry name" value="HDOD"/>
</dbReference>
<dbReference type="RefSeq" id="WP_068373472.1">
    <property type="nucleotide sequence ID" value="NZ_LSNE01000003.1"/>
</dbReference>
<dbReference type="SMART" id="SM00052">
    <property type="entry name" value="EAL"/>
    <property type="match status" value="1"/>
</dbReference>
<dbReference type="PROSITE" id="PS50883">
    <property type="entry name" value="EAL"/>
    <property type="match status" value="1"/>
</dbReference>
<evidence type="ECO:0000259" key="2">
    <source>
        <dbReference type="PROSITE" id="PS51833"/>
    </source>
</evidence>
<dbReference type="InterPro" id="IPR001633">
    <property type="entry name" value="EAL_dom"/>
</dbReference>
<dbReference type="InterPro" id="IPR052340">
    <property type="entry name" value="RNase_Y/CdgJ"/>
</dbReference>
<feature type="domain" description="HDOD" evidence="2">
    <location>
        <begin position="199"/>
        <end position="386"/>
    </location>
</feature>
<evidence type="ECO:0000313" key="3">
    <source>
        <dbReference type="EMBL" id="KXI29961.1"/>
    </source>
</evidence>
<dbReference type="Pfam" id="PF08668">
    <property type="entry name" value="HDOD"/>
    <property type="match status" value="1"/>
</dbReference>
<protein>
    <submittedName>
        <fullName evidence="3">Diguanylate phosphodiesterase</fullName>
    </submittedName>
</protein>
<evidence type="ECO:0000259" key="1">
    <source>
        <dbReference type="PROSITE" id="PS50883"/>
    </source>
</evidence>
<dbReference type="STRING" id="1799789.AX660_08085"/>
<dbReference type="SUPFAM" id="SSF109604">
    <property type="entry name" value="HD-domain/PDEase-like"/>
    <property type="match status" value="1"/>
</dbReference>
<dbReference type="EMBL" id="LSNE01000003">
    <property type="protein sequence ID" value="KXI29961.1"/>
    <property type="molecule type" value="Genomic_DNA"/>
</dbReference>
<dbReference type="Gene3D" id="1.10.3210.10">
    <property type="entry name" value="Hypothetical protein af1432"/>
    <property type="match status" value="1"/>
</dbReference>